<dbReference type="PANTHER" id="PTHR21666">
    <property type="entry name" value="PEPTIDASE-RELATED"/>
    <property type="match status" value="1"/>
</dbReference>
<dbReference type="PANTHER" id="PTHR21666:SF270">
    <property type="entry name" value="MUREIN HYDROLASE ACTIVATOR ENVC"/>
    <property type="match status" value="1"/>
</dbReference>
<dbReference type="EMBL" id="UHJJ01000002">
    <property type="protein sequence ID" value="SUQ13071.1"/>
    <property type="molecule type" value="Genomic_DNA"/>
</dbReference>
<proteinExistence type="predicted"/>
<evidence type="ECO:0000313" key="8">
    <source>
        <dbReference type="Proteomes" id="UP000254051"/>
    </source>
</evidence>
<evidence type="ECO:0000313" key="7">
    <source>
        <dbReference type="EMBL" id="SUQ13071.1"/>
    </source>
</evidence>
<feature type="compositionally biased region" description="Low complexity" evidence="3">
    <location>
        <begin position="225"/>
        <end position="242"/>
    </location>
</feature>
<reference evidence="8" key="1">
    <citation type="submission" date="2017-07" db="EMBL/GenBank/DDBJ databases">
        <authorList>
            <person name="Varghese N."/>
            <person name="Submissions S."/>
        </authorList>
    </citation>
    <scope>NUCLEOTIDE SEQUENCE [LARGE SCALE GENOMIC DNA]</scope>
    <source>
        <strain evidence="8">NLAE-zl-C134</strain>
    </source>
</reference>
<dbReference type="CDD" id="cd12797">
    <property type="entry name" value="M23_peptidase"/>
    <property type="match status" value="1"/>
</dbReference>
<dbReference type="Pfam" id="PF24568">
    <property type="entry name" value="CC_PcsB"/>
    <property type="match status" value="1"/>
</dbReference>
<feature type="domain" description="M23ase beta-sheet core" evidence="5">
    <location>
        <begin position="287"/>
        <end position="381"/>
    </location>
</feature>
<dbReference type="Gene3D" id="2.70.70.10">
    <property type="entry name" value="Glucose Permease (Domain IIA)"/>
    <property type="match status" value="1"/>
</dbReference>
<dbReference type="OrthoDB" id="9809488at2"/>
<protein>
    <submittedName>
        <fullName evidence="7">Septal ring factor EnvC, activator of murein hydrolases AmiA and AmiB</fullName>
    </submittedName>
</protein>
<dbReference type="SUPFAM" id="SSF51261">
    <property type="entry name" value="Duplicated hybrid motif"/>
    <property type="match status" value="1"/>
</dbReference>
<evidence type="ECO:0000256" key="4">
    <source>
        <dbReference type="SAM" id="SignalP"/>
    </source>
</evidence>
<dbReference type="InterPro" id="IPR057309">
    <property type="entry name" value="PcsB_CC"/>
</dbReference>
<feature type="coiled-coil region" evidence="2">
    <location>
        <begin position="23"/>
        <end position="92"/>
    </location>
</feature>
<accession>A0A316A1K0</accession>
<dbReference type="InterPro" id="IPR050570">
    <property type="entry name" value="Cell_wall_metabolism_enzyme"/>
</dbReference>
<keyword evidence="8" id="KW-1185">Reference proteome</keyword>
<dbReference type="Pfam" id="PF01551">
    <property type="entry name" value="Peptidase_M23"/>
    <property type="match status" value="1"/>
</dbReference>
<keyword evidence="7" id="KW-0378">Hydrolase</keyword>
<feature type="domain" description="Peptidoglycan hydrolase PcsB coiled-coil" evidence="6">
    <location>
        <begin position="88"/>
        <end position="159"/>
    </location>
</feature>
<dbReference type="InterPro" id="IPR011055">
    <property type="entry name" value="Dup_hybrid_motif"/>
</dbReference>
<feature type="chain" id="PRO_5043163560" evidence="4">
    <location>
        <begin position="28"/>
        <end position="385"/>
    </location>
</feature>
<dbReference type="RefSeq" id="WP_109709068.1">
    <property type="nucleotide sequence ID" value="NZ_QGDS01000002.1"/>
</dbReference>
<dbReference type="Gene3D" id="6.10.250.3150">
    <property type="match status" value="1"/>
</dbReference>
<keyword evidence="2" id="KW-0175">Coiled coil</keyword>
<name>A0A316A1K0_9FIRM</name>
<evidence type="ECO:0000256" key="1">
    <source>
        <dbReference type="ARBA" id="ARBA00022729"/>
    </source>
</evidence>
<keyword evidence="1 4" id="KW-0732">Signal</keyword>
<dbReference type="InterPro" id="IPR016047">
    <property type="entry name" value="M23ase_b-sheet_dom"/>
</dbReference>
<gene>
    <name evidence="7" type="ORF">SAMN05216529_102288</name>
</gene>
<dbReference type="Proteomes" id="UP000254051">
    <property type="component" value="Unassembled WGS sequence"/>
</dbReference>
<evidence type="ECO:0000256" key="2">
    <source>
        <dbReference type="SAM" id="Coils"/>
    </source>
</evidence>
<evidence type="ECO:0000256" key="3">
    <source>
        <dbReference type="SAM" id="MobiDB-lite"/>
    </source>
</evidence>
<evidence type="ECO:0000259" key="5">
    <source>
        <dbReference type="Pfam" id="PF01551"/>
    </source>
</evidence>
<evidence type="ECO:0000259" key="6">
    <source>
        <dbReference type="Pfam" id="PF24568"/>
    </source>
</evidence>
<dbReference type="AlphaFoldDB" id="A0A316A1K0"/>
<feature type="region of interest" description="Disordered" evidence="3">
    <location>
        <begin position="225"/>
        <end position="264"/>
    </location>
</feature>
<organism evidence="7 8">
    <name type="scientific">Faecalicatena contorta</name>
    <dbReference type="NCBI Taxonomy" id="39482"/>
    <lineage>
        <taxon>Bacteria</taxon>
        <taxon>Bacillati</taxon>
        <taxon>Bacillota</taxon>
        <taxon>Clostridia</taxon>
        <taxon>Lachnospirales</taxon>
        <taxon>Lachnospiraceae</taxon>
        <taxon>Faecalicatena</taxon>
    </lineage>
</organism>
<dbReference type="GO" id="GO:0004222">
    <property type="term" value="F:metalloendopeptidase activity"/>
    <property type="evidence" value="ECO:0007669"/>
    <property type="project" value="TreeGrafter"/>
</dbReference>
<feature type="signal peptide" evidence="4">
    <location>
        <begin position="1"/>
        <end position="27"/>
    </location>
</feature>
<sequence>MNRRKKSIISAVLIMVLCTALNLNVNATTVEEAQRKADELESKKKSAEEEKNSLASQLSTIVSDMNTIKEKLEKKQTEIQTAENELVEAKIDENNQYESMKKRIRFMYENGNSQFLEILLECESISDFLNKAEYFSQISTYDRNMLTEFQNVVKEVEEKEATLEKEYAELSGLQDELIKKQDEVQSLLDSKKIQIADLENQIGDNAATLEKLVKEAEAERQKQLQQQAAIQAAQQQAANNGSASGGGGSYAEPDSTPVVSGNGQFTNPCPGGYVSSTFGYRDFDASFHKGLDLAAAEGTPTYAAAGGTVITAGWSDSAGNWVVINHGNGLTTKYMHHSALCVSEGQVVAKGQQIGYVGNTGNSFGAHLHFQVEINGAAVDPQGYL</sequence>